<dbReference type="OMA" id="MWNRYIL"/>
<dbReference type="OrthoDB" id="5038898at2759"/>
<accession>A0A2H3GT61</accession>
<dbReference type="AlphaFoldDB" id="A0A2H3GT61"/>
<gene>
    <name evidence="2" type="ORF">FUG_LOCUS55373</name>
    <name evidence="1" type="ORF">MDCFG202_LOCUS464289</name>
</gene>
<organism evidence="1 3">
    <name type="scientific">Gibberella zeae</name>
    <name type="common">Wheat head blight fungus</name>
    <name type="synonym">Fusarium graminearum</name>
    <dbReference type="NCBI Taxonomy" id="5518"/>
    <lineage>
        <taxon>Eukaryota</taxon>
        <taxon>Fungi</taxon>
        <taxon>Dikarya</taxon>
        <taxon>Ascomycota</taxon>
        <taxon>Pezizomycotina</taxon>
        <taxon>Sordariomycetes</taxon>
        <taxon>Hypocreomycetidae</taxon>
        <taxon>Hypocreales</taxon>
        <taxon>Nectriaceae</taxon>
        <taxon>Fusarium</taxon>
    </lineage>
</organism>
<evidence type="ECO:0000313" key="3">
    <source>
        <dbReference type="Proteomes" id="UP000746612"/>
    </source>
</evidence>
<reference evidence="1" key="2">
    <citation type="submission" date="2021-03" db="EMBL/GenBank/DDBJ databases">
        <authorList>
            <person name="Alouane T."/>
            <person name="Langin T."/>
            <person name="Bonhomme L."/>
        </authorList>
    </citation>
    <scope>NUCLEOTIDE SEQUENCE</scope>
    <source>
        <strain evidence="1">MDC_Fg202</strain>
    </source>
</reference>
<evidence type="ECO:0000313" key="2">
    <source>
        <dbReference type="EMBL" id="VIO53074.1"/>
    </source>
</evidence>
<proteinExistence type="predicted"/>
<dbReference type="Proteomes" id="UP000746612">
    <property type="component" value="Unassembled WGS sequence"/>
</dbReference>
<sequence length="216" mass="25308">MGRIDTDLELTGLATRAAKLNLDSPESVENPNSIARYQNYPFARFDHDEDKPDVIDKNSDEYRLRLSKLLRALDDSYEETYTKYQARKADYIAELETNEQRMWNRYILDPAYEKSCVDGAKINGFDRIHFHDKFVKESPDFSDLQDLHSQLYYIGRLLRIGNMEKARLEGSDRFVHLRNEWADMAGYELDDVSVDSHLTDGSQTWSHSTFRNTIYD</sequence>
<dbReference type="EMBL" id="CAAKMV010000044">
    <property type="protein sequence ID" value="VIO53074.1"/>
    <property type="molecule type" value="Genomic_DNA"/>
</dbReference>
<reference evidence="2" key="1">
    <citation type="submission" date="2019-04" db="EMBL/GenBank/DDBJ databases">
        <authorList>
            <person name="Melise S."/>
            <person name="Noan J."/>
            <person name="Okalmin O."/>
        </authorList>
    </citation>
    <scope>NUCLEOTIDE SEQUENCE</scope>
    <source>
        <strain evidence="2">FN9</strain>
    </source>
</reference>
<name>A0A2H3GT61_GIBZA</name>
<dbReference type="EMBL" id="CAJPIJ010000167">
    <property type="protein sequence ID" value="CAG2000800.1"/>
    <property type="molecule type" value="Genomic_DNA"/>
</dbReference>
<evidence type="ECO:0000313" key="1">
    <source>
        <dbReference type="EMBL" id="CAG2000800.1"/>
    </source>
</evidence>
<protein>
    <submittedName>
        <fullName evidence="1">Uncharacterized protein</fullName>
    </submittedName>
</protein>